<protein>
    <submittedName>
        <fullName evidence="3">Uncharacterized protein</fullName>
    </submittedName>
</protein>
<feature type="chain" id="PRO_5002245913" evidence="2">
    <location>
        <begin position="23"/>
        <end position="178"/>
    </location>
</feature>
<feature type="signal peptide" evidence="2">
    <location>
        <begin position="1"/>
        <end position="22"/>
    </location>
</feature>
<accession>A0A0D2K4H2</accession>
<keyword evidence="1" id="KW-1133">Transmembrane helix</keyword>
<feature type="transmembrane region" description="Helical" evidence="1">
    <location>
        <begin position="38"/>
        <end position="56"/>
    </location>
</feature>
<reference evidence="3 4" key="1">
    <citation type="journal article" date="2013" name="Proc. Natl. Acad. Sci. U.S.A.">
        <title>Candidate phylum TM6 genome recovered from a hospital sink biofilm provides genomic insights into this uncultivated phylum.</title>
        <authorList>
            <person name="McLean J.S."/>
            <person name="Lombardo M.J."/>
            <person name="Badger J.H."/>
            <person name="Edlund A."/>
            <person name="Novotny M."/>
            <person name="Yee-Greenbaum J."/>
            <person name="Vyahhi N."/>
            <person name="Hall A.P."/>
            <person name="Yang Y."/>
            <person name="Dupont C.L."/>
            <person name="Ziegler M.G."/>
            <person name="Chitsaz H."/>
            <person name="Allen A.E."/>
            <person name="Yooseph S."/>
            <person name="Tesler G."/>
            <person name="Pevzner P.A."/>
            <person name="Friedman R.M."/>
            <person name="Nealson K.H."/>
            <person name="Venter J.C."/>
            <person name="Lasken R.S."/>
        </authorList>
    </citation>
    <scope>NUCLEOTIDE SEQUENCE [LARGE SCALE GENOMIC DNA]</scope>
    <source>
        <strain evidence="3 4">TM6SC1</strain>
    </source>
</reference>
<evidence type="ECO:0000313" key="3">
    <source>
        <dbReference type="EMBL" id="KIX85137.1"/>
    </source>
</evidence>
<keyword evidence="2" id="KW-0732">Signal</keyword>
<evidence type="ECO:0000256" key="2">
    <source>
        <dbReference type="SAM" id="SignalP"/>
    </source>
</evidence>
<organism evidence="3 4">
    <name type="scientific">candidate division TM6 bacterium JCVI TM6SC1</name>
    <dbReference type="NCBI Taxonomy" id="1306947"/>
    <lineage>
        <taxon>Bacteria</taxon>
        <taxon>Candidatus Babelota</taxon>
        <taxon>Vermiphilus</taxon>
    </lineage>
</organism>
<feature type="transmembrane region" description="Helical" evidence="1">
    <location>
        <begin position="68"/>
        <end position="86"/>
    </location>
</feature>
<keyword evidence="4" id="KW-1185">Reference proteome</keyword>
<name>A0A0D2K4H2_9BACT</name>
<keyword evidence="1" id="KW-0812">Transmembrane</keyword>
<evidence type="ECO:0000256" key="1">
    <source>
        <dbReference type="SAM" id="Phobius"/>
    </source>
</evidence>
<dbReference type="AlphaFoldDB" id="A0A0D2K4H2"/>
<dbReference type="Proteomes" id="UP000032214">
    <property type="component" value="Unassembled WGS sequence"/>
</dbReference>
<keyword evidence="1" id="KW-0472">Membrane</keyword>
<evidence type="ECO:0000313" key="4">
    <source>
        <dbReference type="Proteomes" id="UP000032214"/>
    </source>
</evidence>
<sequence length="178" mass="19576">MKKCILLGLIATLVTLTPSMHAYDSYKHMAKPISKAVGWSVASSVYALAAGATFYFASQESGGTQKFLSVSAAIIGASAIVAFKYACKSWQVLFNRDKAIALSEVSDTAQNKTSDLSDSESNDSMEESEDYCFYNINCKKYPECRKDVESKRDVECKDCKALSLTYSVRKSIKSLHVQ</sequence>
<proteinExistence type="predicted"/>
<dbReference type="EMBL" id="ARQD01000002">
    <property type="protein sequence ID" value="KIX85137.1"/>
    <property type="molecule type" value="Genomic_DNA"/>
</dbReference>
<gene>
    <name evidence="3" type="ORF">J120_02220</name>
</gene>
<comment type="caution">
    <text evidence="3">The sequence shown here is derived from an EMBL/GenBank/DDBJ whole genome shotgun (WGS) entry which is preliminary data.</text>
</comment>